<accession>A0A0U1QLD5</accession>
<name>A0A0U1QLD5_9BACL</name>
<evidence type="ECO:0000313" key="2">
    <source>
        <dbReference type="Proteomes" id="UP000035553"/>
    </source>
</evidence>
<gene>
    <name evidence="1" type="ORF">SINU_13465</name>
</gene>
<dbReference type="EMBL" id="AFVQ02000201">
    <property type="protein sequence ID" value="KLI01436.1"/>
    <property type="molecule type" value="Genomic_DNA"/>
</dbReference>
<comment type="caution">
    <text evidence="1">The sequence shown here is derived from an EMBL/GenBank/DDBJ whole genome shotgun (WGS) entry which is preliminary data.</text>
</comment>
<evidence type="ECO:0000313" key="1">
    <source>
        <dbReference type="EMBL" id="KLI01436.1"/>
    </source>
</evidence>
<dbReference type="OrthoDB" id="9793236at2"/>
<organism evidence="1 2">
    <name type="scientific">Sporolactobacillus inulinus CASD</name>
    <dbReference type="NCBI Taxonomy" id="1069536"/>
    <lineage>
        <taxon>Bacteria</taxon>
        <taxon>Bacillati</taxon>
        <taxon>Bacillota</taxon>
        <taxon>Bacilli</taxon>
        <taxon>Bacillales</taxon>
        <taxon>Sporolactobacillaceae</taxon>
        <taxon>Sporolactobacillus</taxon>
    </lineage>
</organism>
<protein>
    <submittedName>
        <fullName evidence="1">Uncharacterized protein</fullName>
    </submittedName>
</protein>
<dbReference type="RefSeq" id="WP_010027698.1">
    <property type="nucleotide sequence ID" value="NZ_AFVQ02000201.1"/>
</dbReference>
<dbReference type="AlphaFoldDB" id="A0A0U1QLD5"/>
<sequence length="143" mass="17028">MHDYQAVLQEAQKICLHYECKSYRHFDLPLSNKGKKDQLKLFSNPDLVKKYRHLPFISFDIRFRKFNRNKPLEERVYPKVRKISLASHHDAFLLKYYAVILSSFYEKYVYDKGISDSSLAYRKKKTNVTGAKEVFDGQVFFCV</sequence>
<proteinExistence type="predicted"/>
<reference evidence="1 2" key="1">
    <citation type="journal article" date="2011" name="J. Bacteriol.">
        <title>Draft genome sequence of Sporolactobacillus inulinus strain CASD, an efficient D-lactic acid-producing bacterium with high-concentration lactate tolerance capability.</title>
        <authorList>
            <person name="Yu B."/>
            <person name="Su F."/>
            <person name="Wang L."/>
            <person name="Xu K."/>
            <person name="Zhao B."/>
            <person name="Xu P."/>
        </authorList>
    </citation>
    <scope>NUCLEOTIDE SEQUENCE [LARGE SCALE GENOMIC DNA]</scope>
    <source>
        <strain evidence="1 2">CASD</strain>
    </source>
</reference>
<keyword evidence="2" id="KW-1185">Reference proteome</keyword>
<dbReference type="Proteomes" id="UP000035553">
    <property type="component" value="Unassembled WGS sequence"/>
</dbReference>